<proteinExistence type="predicted"/>
<sequence>MSSQSTKDKSSHSDSLPTPPKERQTFLPKQPLPPSVDINNVQPLAIQDNPSTWAFIKGHTKYCIKSSIQFIFKDNNLPLLVNMIYHLIAARALMARPWKTTHRYIYIASPLGSSSKSLRYQIEQTTAIAVDTFRALGVMHLALGVLSALALKERRQSSERSALVVLTLASLGNAWAHMNAYWQKTGSQYTLKAIQEVGSSNLFVLVMSSIALSKTIKRTGRFI</sequence>
<dbReference type="AlphaFoldDB" id="A0A1X0R5D5"/>
<gene>
    <name evidence="2" type="ORF">BCV72DRAFT_304854</name>
</gene>
<organism evidence="2">
    <name type="scientific">Rhizopus microsporus var. microsporus</name>
    <dbReference type="NCBI Taxonomy" id="86635"/>
    <lineage>
        <taxon>Eukaryota</taxon>
        <taxon>Fungi</taxon>
        <taxon>Fungi incertae sedis</taxon>
        <taxon>Mucoromycota</taxon>
        <taxon>Mucoromycotina</taxon>
        <taxon>Mucoromycetes</taxon>
        <taxon>Mucorales</taxon>
        <taxon>Mucorineae</taxon>
        <taxon>Rhizopodaceae</taxon>
        <taxon>Rhizopus</taxon>
    </lineage>
</organism>
<dbReference type="OrthoDB" id="2277186at2759"/>
<name>A0A1X0R5D5_RHIZD</name>
<dbReference type="EMBL" id="KV921908">
    <property type="protein sequence ID" value="ORE07229.1"/>
    <property type="molecule type" value="Genomic_DNA"/>
</dbReference>
<feature type="compositionally biased region" description="Basic and acidic residues" evidence="1">
    <location>
        <begin position="1"/>
        <end position="12"/>
    </location>
</feature>
<reference evidence="2" key="1">
    <citation type="journal article" date="2016" name="Proc. Natl. Acad. Sci. U.S.A.">
        <title>Lipid metabolic changes in an early divergent fungus govern the establishment of a mutualistic symbiosis with endobacteria.</title>
        <authorList>
            <person name="Lastovetsky O.A."/>
            <person name="Gaspar M.L."/>
            <person name="Mondo S.J."/>
            <person name="LaButti K.M."/>
            <person name="Sandor L."/>
            <person name="Grigoriev I.V."/>
            <person name="Henry S.A."/>
            <person name="Pawlowska T.E."/>
        </authorList>
    </citation>
    <scope>NUCLEOTIDE SEQUENCE [LARGE SCALE GENOMIC DNA]</scope>
    <source>
        <strain evidence="2">ATCC 52814</strain>
    </source>
</reference>
<evidence type="ECO:0000313" key="2">
    <source>
        <dbReference type="EMBL" id="ORE07229.1"/>
    </source>
</evidence>
<dbReference type="Proteomes" id="UP000242414">
    <property type="component" value="Unassembled WGS sequence"/>
</dbReference>
<accession>A0A1X0R5D5</accession>
<feature type="region of interest" description="Disordered" evidence="1">
    <location>
        <begin position="1"/>
        <end position="34"/>
    </location>
</feature>
<protein>
    <submittedName>
        <fullName evidence="2">Uncharacterized protein</fullName>
    </submittedName>
</protein>
<dbReference type="VEuPathDB" id="FungiDB:BCV72DRAFT_304854"/>
<evidence type="ECO:0000256" key="1">
    <source>
        <dbReference type="SAM" id="MobiDB-lite"/>
    </source>
</evidence>